<name>A0A9Q1JQ59_9CARY</name>
<accession>A0A9Q1JQ59</accession>
<dbReference type="Proteomes" id="UP001153076">
    <property type="component" value="Unassembled WGS sequence"/>
</dbReference>
<gene>
    <name evidence="1" type="ORF">Cgig2_003295</name>
</gene>
<evidence type="ECO:0000313" key="1">
    <source>
        <dbReference type="EMBL" id="KAJ8428964.1"/>
    </source>
</evidence>
<dbReference type="AlphaFoldDB" id="A0A9Q1JQ59"/>
<proteinExistence type="predicted"/>
<reference evidence="1" key="1">
    <citation type="submission" date="2022-04" db="EMBL/GenBank/DDBJ databases">
        <title>Carnegiea gigantea Genome sequencing and assembly v2.</title>
        <authorList>
            <person name="Copetti D."/>
            <person name="Sanderson M.J."/>
            <person name="Burquez A."/>
            <person name="Wojciechowski M.F."/>
        </authorList>
    </citation>
    <scope>NUCLEOTIDE SEQUENCE</scope>
    <source>
        <strain evidence="1">SGP5-SGP5p</strain>
        <tissue evidence="1">Aerial part</tissue>
    </source>
</reference>
<organism evidence="1 2">
    <name type="scientific">Carnegiea gigantea</name>
    <dbReference type="NCBI Taxonomy" id="171969"/>
    <lineage>
        <taxon>Eukaryota</taxon>
        <taxon>Viridiplantae</taxon>
        <taxon>Streptophyta</taxon>
        <taxon>Embryophyta</taxon>
        <taxon>Tracheophyta</taxon>
        <taxon>Spermatophyta</taxon>
        <taxon>Magnoliopsida</taxon>
        <taxon>eudicotyledons</taxon>
        <taxon>Gunneridae</taxon>
        <taxon>Pentapetalae</taxon>
        <taxon>Caryophyllales</taxon>
        <taxon>Cactineae</taxon>
        <taxon>Cactaceae</taxon>
        <taxon>Cactoideae</taxon>
        <taxon>Echinocereeae</taxon>
        <taxon>Carnegiea</taxon>
    </lineage>
</organism>
<evidence type="ECO:0000313" key="2">
    <source>
        <dbReference type="Proteomes" id="UP001153076"/>
    </source>
</evidence>
<keyword evidence="2" id="KW-1185">Reference proteome</keyword>
<sequence length="202" mass="22413">MFGVLISELEHVGTAAERGIALSAHCRFRLPIVVRSSSKNVASKVDRFTSHKEVDEFKSFCIDAVGRIGFGQDGSNQDIVDQTRVLFENEMGEIGWVILTVRVSELVKQRFQASVRGREAWEIVGSRRGQRDRSSRFCGGGGVEKCLRNTWERVNGDLSYGDPGATAERSRPRSCFEEFGGRGWRFSGRGGDLKALSSGHHC</sequence>
<comment type="caution">
    <text evidence="1">The sequence shown here is derived from an EMBL/GenBank/DDBJ whole genome shotgun (WGS) entry which is preliminary data.</text>
</comment>
<protein>
    <submittedName>
        <fullName evidence="1">Uncharacterized protein</fullName>
    </submittedName>
</protein>
<dbReference type="EMBL" id="JAKOGI010000954">
    <property type="protein sequence ID" value="KAJ8428964.1"/>
    <property type="molecule type" value="Genomic_DNA"/>
</dbReference>